<name>A0A1B1YSH0_9GAMM</name>
<evidence type="ECO:0000313" key="5">
    <source>
        <dbReference type="EMBL" id="ANX03659.1"/>
    </source>
</evidence>
<dbReference type="InParanoid" id="A0A1B1YSH0"/>
<reference evidence="6" key="1">
    <citation type="submission" date="2016-03" db="EMBL/GenBank/DDBJ databases">
        <title>Complete genome sequence of Solimmundus cernigliae, representing a novel lineage of polycyclic aromatic hydrocarbon degraders within the Gammaproteobacteria.</title>
        <authorList>
            <person name="Singleton D.R."/>
            <person name="Dickey A.N."/>
            <person name="Scholl E.H."/>
            <person name="Wright F.A."/>
            <person name="Aitken M.D."/>
        </authorList>
    </citation>
    <scope>NUCLEOTIDE SEQUENCE [LARGE SCALE GENOMIC DNA]</scope>
    <source>
        <strain evidence="6">TR3.2</strain>
    </source>
</reference>
<organism evidence="5 6">
    <name type="scientific">Immundisolibacter cernigliae</name>
    <dbReference type="NCBI Taxonomy" id="1810504"/>
    <lineage>
        <taxon>Bacteria</taxon>
        <taxon>Pseudomonadati</taxon>
        <taxon>Pseudomonadota</taxon>
        <taxon>Gammaproteobacteria</taxon>
        <taxon>Immundisolibacterales</taxon>
        <taxon>Immundisolibacteraceae</taxon>
        <taxon>Immundisolibacter</taxon>
    </lineage>
</organism>
<dbReference type="KEGG" id="gbi:PG2T_05265"/>
<dbReference type="CDD" id="cd10028">
    <property type="entry name" value="UDG-F2_TDG_MUG"/>
    <property type="match status" value="1"/>
</dbReference>
<dbReference type="PANTHER" id="PTHR12159">
    <property type="entry name" value="G/T AND G/U MISMATCH-SPECIFIC DNA GLYCOSYLASE"/>
    <property type="match status" value="1"/>
</dbReference>
<keyword evidence="3" id="KW-0234">DNA repair</keyword>
<evidence type="ECO:0000313" key="6">
    <source>
        <dbReference type="Proteomes" id="UP000092952"/>
    </source>
</evidence>
<dbReference type="GO" id="GO:0006285">
    <property type="term" value="P:base-excision repair, AP site formation"/>
    <property type="evidence" value="ECO:0007669"/>
    <property type="project" value="InterPro"/>
</dbReference>
<proteinExistence type="predicted"/>
<dbReference type="AlphaFoldDB" id="A0A1B1YSH0"/>
<protein>
    <recommendedName>
        <fullName evidence="4">Uracil-DNA glycosylase-like domain-containing protein</fullName>
    </recommendedName>
</protein>
<keyword evidence="2" id="KW-0378">Hydrolase</keyword>
<dbReference type="Pfam" id="PF03167">
    <property type="entry name" value="UDG"/>
    <property type="match status" value="1"/>
</dbReference>
<gene>
    <name evidence="5" type="ORF">PG2T_05265</name>
</gene>
<dbReference type="PANTHER" id="PTHR12159:SF9">
    <property type="entry name" value="G_T MISMATCH-SPECIFIC THYMINE DNA GLYCOSYLASE"/>
    <property type="match status" value="1"/>
</dbReference>
<dbReference type="Proteomes" id="UP000092952">
    <property type="component" value="Chromosome"/>
</dbReference>
<dbReference type="GO" id="GO:0004844">
    <property type="term" value="F:uracil DNA N-glycosylase activity"/>
    <property type="evidence" value="ECO:0007669"/>
    <property type="project" value="TreeGrafter"/>
</dbReference>
<sequence>MKTPDCSQAFAATLPDYLAPGLRLLSVGINPSLRAVREGFYFPNPQNRFWPALNASGLLAAPVTPGPAAMNLILARDRIGFTDLCKTASSMAHHLRAEDYRAGARRLAAVVADCRPPLLWFHGATAYRAFCRHVLTQQDVIAPGLQPQTFAGARIFVSPNPSPANARYNLAQLIDSYRQLAACIAGNDDGTGRKLSGIVSA</sequence>
<evidence type="ECO:0000256" key="1">
    <source>
        <dbReference type="ARBA" id="ARBA00022763"/>
    </source>
</evidence>
<dbReference type="InterPro" id="IPR015637">
    <property type="entry name" value="MUG/TDG"/>
</dbReference>
<accession>A0A1B1YSH0</accession>
<dbReference type="RefSeq" id="WP_068803214.1">
    <property type="nucleotide sequence ID" value="NZ_CP014671.1"/>
</dbReference>
<dbReference type="EMBL" id="CP014671">
    <property type="protein sequence ID" value="ANX03659.1"/>
    <property type="molecule type" value="Genomic_DNA"/>
</dbReference>
<evidence type="ECO:0000256" key="3">
    <source>
        <dbReference type="ARBA" id="ARBA00023204"/>
    </source>
</evidence>
<dbReference type="FunCoup" id="A0A1B1YSH0">
    <property type="interactions" value="22"/>
</dbReference>
<evidence type="ECO:0000259" key="4">
    <source>
        <dbReference type="Pfam" id="PF03167"/>
    </source>
</evidence>
<dbReference type="SUPFAM" id="SSF52141">
    <property type="entry name" value="Uracil-DNA glycosylase-like"/>
    <property type="match status" value="1"/>
</dbReference>
<dbReference type="Gene3D" id="3.40.470.10">
    <property type="entry name" value="Uracil-DNA glycosylase-like domain"/>
    <property type="match status" value="1"/>
</dbReference>
<feature type="domain" description="Uracil-DNA glycosylase-like" evidence="4">
    <location>
        <begin position="15"/>
        <end position="169"/>
    </location>
</feature>
<keyword evidence="1" id="KW-0227">DNA damage</keyword>
<keyword evidence="6" id="KW-1185">Reference proteome</keyword>
<dbReference type="OrthoDB" id="9799921at2"/>
<dbReference type="GO" id="GO:0008263">
    <property type="term" value="F:pyrimidine-specific mismatch base pair DNA N-glycosylase activity"/>
    <property type="evidence" value="ECO:0007669"/>
    <property type="project" value="TreeGrafter"/>
</dbReference>
<dbReference type="STRING" id="1810504.PG2T_05265"/>
<dbReference type="InterPro" id="IPR005122">
    <property type="entry name" value="Uracil-DNA_glycosylase-like"/>
</dbReference>
<dbReference type="InterPro" id="IPR036895">
    <property type="entry name" value="Uracil-DNA_glycosylase-like_sf"/>
</dbReference>
<evidence type="ECO:0000256" key="2">
    <source>
        <dbReference type="ARBA" id="ARBA00022801"/>
    </source>
</evidence>